<feature type="region of interest" description="Disordered" evidence="2">
    <location>
        <begin position="310"/>
        <end position="360"/>
    </location>
</feature>
<dbReference type="InterPro" id="IPR025283">
    <property type="entry name" value="DUF4042"/>
</dbReference>
<feature type="compositionally biased region" description="Polar residues" evidence="2">
    <location>
        <begin position="312"/>
        <end position="322"/>
    </location>
</feature>
<dbReference type="SUPFAM" id="SSF48371">
    <property type="entry name" value="ARM repeat"/>
    <property type="match status" value="1"/>
</dbReference>
<dbReference type="InterPro" id="IPR011989">
    <property type="entry name" value="ARM-like"/>
</dbReference>
<evidence type="ECO:0000259" key="3">
    <source>
        <dbReference type="Pfam" id="PF13251"/>
    </source>
</evidence>
<keyword evidence="5" id="KW-1185">Reference proteome</keyword>
<accession>A0AAD8IGW5</accession>
<reference evidence="4" key="2">
    <citation type="submission" date="2023-05" db="EMBL/GenBank/DDBJ databases">
        <authorList>
            <person name="Schelkunov M.I."/>
        </authorList>
    </citation>
    <scope>NUCLEOTIDE SEQUENCE</scope>
    <source>
        <strain evidence="4">Hsosn_3</strain>
        <tissue evidence="4">Leaf</tissue>
    </source>
</reference>
<protein>
    <submittedName>
        <fullName evidence="4">HEAT repeat-containing protein 6</fullName>
    </submittedName>
</protein>
<dbReference type="Proteomes" id="UP001237642">
    <property type="component" value="Unassembled WGS sequence"/>
</dbReference>
<evidence type="ECO:0000256" key="1">
    <source>
        <dbReference type="ARBA" id="ARBA00022737"/>
    </source>
</evidence>
<evidence type="ECO:0000313" key="4">
    <source>
        <dbReference type="EMBL" id="KAK1384238.1"/>
    </source>
</evidence>
<reference evidence="4" key="1">
    <citation type="submission" date="2023-02" db="EMBL/GenBank/DDBJ databases">
        <title>Genome of toxic invasive species Heracleum sosnowskyi carries increased number of genes despite the absence of recent whole-genome duplications.</title>
        <authorList>
            <person name="Schelkunov M."/>
            <person name="Shtratnikova V."/>
            <person name="Makarenko M."/>
            <person name="Klepikova A."/>
            <person name="Omelchenko D."/>
            <person name="Novikova G."/>
            <person name="Obukhova E."/>
            <person name="Bogdanov V."/>
            <person name="Penin A."/>
            <person name="Logacheva M."/>
        </authorList>
    </citation>
    <scope>NUCLEOTIDE SEQUENCE</scope>
    <source>
        <strain evidence="4">Hsosn_3</strain>
        <tissue evidence="4">Leaf</tissue>
    </source>
</reference>
<dbReference type="InterPro" id="IPR016024">
    <property type="entry name" value="ARM-type_fold"/>
</dbReference>
<dbReference type="Pfam" id="PF02985">
    <property type="entry name" value="HEAT"/>
    <property type="match status" value="1"/>
</dbReference>
<evidence type="ECO:0000256" key="2">
    <source>
        <dbReference type="SAM" id="MobiDB-lite"/>
    </source>
</evidence>
<feature type="compositionally biased region" description="Basic and acidic residues" evidence="2">
    <location>
        <begin position="336"/>
        <end position="348"/>
    </location>
</feature>
<dbReference type="Gene3D" id="1.25.10.10">
    <property type="entry name" value="Leucine-rich Repeat Variant"/>
    <property type="match status" value="2"/>
</dbReference>
<dbReference type="EMBL" id="JAUIZM010000005">
    <property type="protein sequence ID" value="KAK1384238.1"/>
    <property type="molecule type" value="Genomic_DNA"/>
</dbReference>
<keyword evidence="1" id="KW-0677">Repeat</keyword>
<dbReference type="Pfam" id="PF13251">
    <property type="entry name" value="DUF4042"/>
    <property type="match status" value="1"/>
</dbReference>
<dbReference type="PANTHER" id="PTHR13366:SF0">
    <property type="entry name" value="HEAT REPEAT-CONTAINING PROTEIN 6"/>
    <property type="match status" value="1"/>
</dbReference>
<dbReference type="InterPro" id="IPR000357">
    <property type="entry name" value="HEAT"/>
</dbReference>
<evidence type="ECO:0000313" key="5">
    <source>
        <dbReference type="Proteomes" id="UP001237642"/>
    </source>
</evidence>
<organism evidence="4 5">
    <name type="scientific">Heracleum sosnowskyi</name>
    <dbReference type="NCBI Taxonomy" id="360622"/>
    <lineage>
        <taxon>Eukaryota</taxon>
        <taxon>Viridiplantae</taxon>
        <taxon>Streptophyta</taxon>
        <taxon>Embryophyta</taxon>
        <taxon>Tracheophyta</taxon>
        <taxon>Spermatophyta</taxon>
        <taxon>Magnoliopsida</taxon>
        <taxon>eudicotyledons</taxon>
        <taxon>Gunneridae</taxon>
        <taxon>Pentapetalae</taxon>
        <taxon>asterids</taxon>
        <taxon>campanulids</taxon>
        <taxon>Apiales</taxon>
        <taxon>Apiaceae</taxon>
        <taxon>Apioideae</taxon>
        <taxon>apioid superclade</taxon>
        <taxon>Tordylieae</taxon>
        <taxon>Tordyliinae</taxon>
        <taxon>Heracleum</taxon>
    </lineage>
</organism>
<dbReference type="AlphaFoldDB" id="A0AAD8IGW5"/>
<dbReference type="InterPro" id="IPR052107">
    <property type="entry name" value="HEAT6"/>
</dbReference>
<dbReference type="PANTHER" id="PTHR13366">
    <property type="entry name" value="MALARIA ANTIGEN-RELATED"/>
    <property type="match status" value="1"/>
</dbReference>
<proteinExistence type="predicted"/>
<comment type="caution">
    <text evidence="4">The sequence shown here is derived from an EMBL/GenBank/DDBJ whole genome shotgun (WGS) entry which is preliminary data.</text>
</comment>
<feature type="domain" description="DUF4042" evidence="3">
    <location>
        <begin position="369"/>
        <end position="550"/>
    </location>
</feature>
<gene>
    <name evidence="4" type="ORF">POM88_021973</name>
</gene>
<sequence>MAAAEEESVRSWRTAFIKLKHQILTSPPTISLVRHIIFSHSDDFIASLPNLSPQQVSSDLVFLIQVIGIVSASDDELVDIFRHLSHLIYNVSLHVSFDMTLSSWDAVIDSYEKLVNVILTNSVTNNGLLGNAYVVQTLEQCLKTLRSFCTLYQRTTSLAENPILLNFLLNIVARFQPDLISASHSCENGNRASTVESVWKIQTTVFTMISEIYLRVGNILPVNRWLSAVVVFRKIMDVLAAKGFLVEDNTLAKFYTSLLHCLHLILSDPKGSLSDHVAGLVAALRMFFNYGLIHKPHMILTVSNQKKEDITNKNNKNLTSSGPYKPPHMRRLKSNQRHEVSSPDHMSSDSDYSDSDGSPNEAFNIHSSKARVAAIVCMQDLCQADLKSMTTQWTMVLPTSDVLQLRKSDANLMTCLLFDPYTKARLACASTLAAMLDAPVSVFLQMAEYRESTKRESYMSISSSLGQILVQLHTGILYLIKREKHSRLVASLFKVLVLLISSTPYSRLPDELLSTTITSLHATIKEGPLFRRDHSSGLLAVAVNCLTVALSVFPSSSKVNDLFLSELSKGCSEYQWRSGVLFTLFGFSDPEISPVISFEALQALRAVAHNYPSVMVICWDEVFSVVSRFLSPVVSHAPTWSGKSSAGHSASAIEEKIIAAAVKVLDECLRAITGFKGMEDLSDDKLLENPFTSDCVKIKTVSSAPLYGSGSLSVTTEEPQTPVAGSMRWSVSIDSHMASVLLHTSHLVRTAAVTCFAGITSSVFLSLPKEKQDFILYSSINVALNDEVPSVRSAACRAIGVIACFPHISQSAEIVGKFIYAAEINTRSPLVAVRIAAAWAIANICDSVRHSLGGYTTRCSMANIDAKWSSELIPLLINCAMRLTKDGDKIKSNAVRALGNLSRIAHLTSESQFPSCDRQVDMESLSLVTSRCDEHVPLQQQCADNSNLFGRIVHAFLSCANTGNVKVQWNVCHALSNLFLNETLKLQDMDWAPSVYNILLSLLCDSSNFKIKIQAAAALAVPSSVLDYGSSFTDVLQSVEEMLENLNSQQIPTPSSFRYRIALQKQLTSTMLHLLGLASAADHQLVHEIFVKKSSFFEVWLKELCLSLGDTSGRREDEHISTEVQKKEVILKAIKSLVEIFEARNYHSVAQRFEDLRSTL</sequence>
<name>A0AAD8IGW5_9APIA</name>